<dbReference type="EMBL" id="MU069508">
    <property type="protein sequence ID" value="KAF5840602.1"/>
    <property type="molecule type" value="Genomic_DNA"/>
</dbReference>
<dbReference type="InterPro" id="IPR045129">
    <property type="entry name" value="RNF123/RKP/RSPRY1"/>
</dbReference>
<evidence type="ECO:0000259" key="4">
    <source>
        <dbReference type="PROSITE" id="PS50188"/>
    </source>
</evidence>
<keyword evidence="3" id="KW-0862">Zinc</keyword>
<dbReference type="InterPro" id="IPR001870">
    <property type="entry name" value="B30.2/SPRY"/>
</dbReference>
<dbReference type="Gene3D" id="2.60.120.920">
    <property type="match status" value="1"/>
</dbReference>
<sequence>LRASSSWGEAPSAVHGLMHFIVPCTRVLHLQTLHTSGIQQLGWCTVSCPFTAEEGVGDAPDSYAYDGKRTRKWSVKASPYGQTWAAGDVIGCCLDLDAGEMSFYRNGVPLGVAFSGIRKLQHTQLAFFPAASISYAEKCELNFGGLPFQYPVRACSQ</sequence>
<dbReference type="SMART" id="SM00449">
    <property type="entry name" value="SPRY"/>
    <property type="match status" value="1"/>
</dbReference>
<reference evidence="5" key="1">
    <citation type="submission" date="2017-08" db="EMBL/GenBank/DDBJ databases">
        <authorList>
            <person name="Polle J.E."/>
            <person name="Barry K."/>
            <person name="Cushman J."/>
            <person name="Schmutz J."/>
            <person name="Tran D."/>
            <person name="Hathwaick L.T."/>
            <person name="Yim W.C."/>
            <person name="Jenkins J."/>
            <person name="Mckie-Krisberg Z.M."/>
            <person name="Prochnik S."/>
            <person name="Lindquist E."/>
            <person name="Dockter R.B."/>
            <person name="Adam C."/>
            <person name="Molina H."/>
            <person name="Bunkerborg J."/>
            <person name="Jin E."/>
            <person name="Buchheim M."/>
            <person name="Magnuson J."/>
        </authorList>
    </citation>
    <scope>NUCLEOTIDE SEQUENCE</scope>
    <source>
        <strain evidence="5">CCAP 19/18</strain>
    </source>
</reference>
<accession>A0ABQ7H1C6</accession>
<evidence type="ECO:0000256" key="1">
    <source>
        <dbReference type="ARBA" id="ARBA00022723"/>
    </source>
</evidence>
<dbReference type="SUPFAM" id="SSF49899">
    <property type="entry name" value="Concanavalin A-like lectins/glucanases"/>
    <property type="match status" value="1"/>
</dbReference>
<keyword evidence="6" id="KW-1185">Reference proteome</keyword>
<proteinExistence type="predicted"/>
<evidence type="ECO:0000313" key="5">
    <source>
        <dbReference type="EMBL" id="KAF5840602.1"/>
    </source>
</evidence>
<organism evidence="5 6">
    <name type="scientific">Dunaliella salina</name>
    <name type="common">Green alga</name>
    <name type="synonym">Protococcus salinus</name>
    <dbReference type="NCBI Taxonomy" id="3046"/>
    <lineage>
        <taxon>Eukaryota</taxon>
        <taxon>Viridiplantae</taxon>
        <taxon>Chlorophyta</taxon>
        <taxon>core chlorophytes</taxon>
        <taxon>Chlorophyceae</taxon>
        <taxon>CS clade</taxon>
        <taxon>Chlamydomonadales</taxon>
        <taxon>Dunaliellaceae</taxon>
        <taxon>Dunaliella</taxon>
    </lineage>
</organism>
<dbReference type="PANTHER" id="PTHR13363:SF5">
    <property type="entry name" value="E3 UBIQUITIN-PROTEIN LIGASE RNF123"/>
    <property type="match status" value="1"/>
</dbReference>
<dbReference type="InterPro" id="IPR013320">
    <property type="entry name" value="ConA-like_dom_sf"/>
</dbReference>
<dbReference type="Pfam" id="PF00622">
    <property type="entry name" value="SPRY"/>
    <property type="match status" value="1"/>
</dbReference>
<feature type="non-terminal residue" evidence="5">
    <location>
        <position position="1"/>
    </location>
</feature>
<comment type="caution">
    <text evidence="5">The sequence shown here is derived from an EMBL/GenBank/DDBJ whole genome shotgun (WGS) entry which is preliminary data.</text>
</comment>
<feature type="domain" description="B30.2/SPRY" evidence="4">
    <location>
        <begin position="1"/>
        <end position="148"/>
    </location>
</feature>
<keyword evidence="2" id="KW-0863">Zinc-finger</keyword>
<name>A0ABQ7H1C6_DUNSA</name>
<dbReference type="PANTHER" id="PTHR13363">
    <property type="entry name" value="RING FINGER AND SRY DOMAIN-CONTAINING"/>
    <property type="match status" value="1"/>
</dbReference>
<protein>
    <submittedName>
        <fullName evidence="5">Concanavalin A-like lectin/glucanase domain-containing protein</fullName>
    </submittedName>
</protein>
<evidence type="ECO:0000256" key="2">
    <source>
        <dbReference type="ARBA" id="ARBA00022771"/>
    </source>
</evidence>
<gene>
    <name evidence="5" type="ORF">DUNSADRAFT_16117</name>
</gene>
<evidence type="ECO:0000313" key="6">
    <source>
        <dbReference type="Proteomes" id="UP000815325"/>
    </source>
</evidence>
<keyword evidence="1" id="KW-0479">Metal-binding</keyword>
<dbReference type="InterPro" id="IPR043136">
    <property type="entry name" value="B30.2/SPRY_sf"/>
</dbReference>
<dbReference type="InterPro" id="IPR003877">
    <property type="entry name" value="SPRY_dom"/>
</dbReference>
<evidence type="ECO:0000256" key="3">
    <source>
        <dbReference type="ARBA" id="ARBA00022833"/>
    </source>
</evidence>
<dbReference type="PROSITE" id="PS50188">
    <property type="entry name" value="B302_SPRY"/>
    <property type="match status" value="1"/>
</dbReference>
<dbReference type="Proteomes" id="UP000815325">
    <property type="component" value="Unassembled WGS sequence"/>
</dbReference>